<evidence type="ECO:0000313" key="7">
    <source>
        <dbReference type="Proteomes" id="UP001430306"/>
    </source>
</evidence>
<comment type="caution">
    <text evidence="6">The sequence shown here is derived from an EMBL/GenBank/DDBJ whole genome shotgun (WGS) entry which is preliminary data.</text>
</comment>
<evidence type="ECO:0000256" key="3">
    <source>
        <dbReference type="ARBA" id="ARBA00023163"/>
    </source>
</evidence>
<dbReference type="CDD" id="cd01543">
    <property type="entry name" value="PBP1_XylR"/>
    <property type="match status" value="1"/>
</dbReference>
<evidence type="ECO:0000259" key="5">
    <source>
        <dbReference type="PROSITE" id="PS01124"/>
    </source>
</evidence>
<reference evidence="6" key="1">
    <citation type="submission" date="2021-11" db="EMBL/GenBank/DDBJ databases">
        <title>Genome sequence.</title>
        <authorList>
            <person name="Sun Q."/>
        </authorList>
    </citation>
    <scope>NUCLEOTIDE SEQUENCE</scope>
    <source>
        <strain evidence="6">JC740</strain>
    </source>
</reference>
<evidence type="ECO:0000256" key="4">
    <source>
        <dbReference type="SAM" id="MobiDB-lite"/>
    </source>
</evidence>
<dbReference type="InterPro" id="IPR009057">
    <property type="entry name" value="Homeodomain-like_sf"/>
</dbReference>
<dbReference type="SUPFAM" id="SSF53822">
    <property type="entry name" value="Periplasmic binding protein-like I"/>
    <property type="match status" value="1"/>
</dbReference>
<keyword evidence="1" id="KW-0805">Transcription regulation</keyword>
<accession>A0ABS8NK84</accession>
<dbReference type="EMBL" id="JAJKFW010000025">
    <property type="protein sequence ID" value="MCC9643937.1"/>
    <property type="molecule type" value="Genomic_DNA"/>
</dbReference>
<dbReference type="PROSITE" id="PS01124">
    <property type="entry name" value="HTH_ARAC_FAMILY_2"/>
    <property type="match status" value="1"/>
</dbReference>
<protein>
    <submittedName>
        <fullName evidence="6">Substrate-binding domain-containing protein</fullName>
    </submittedName>
</protein>
<evidence type="ECO:0000313" key="6">
    <source>
        <dbReference type="EMBL" id="MCC9643937.1"/>
    </source>
</evidence>
<proteinExistence type="predicted"/>
<dbReference type="Proteomes" id="UP001430306">
    <property type="component" value="Unassembled WGS sequence"/>
</dbReference>
<keyword evidence="7" id="KW-1185">Reference proteome</keyword>
<dbReference type="InterPro" id="IPR028082">
    <property type="entry name" value="Peripla_BP_I"/>
</dbReference>
<dbReference type="SUPFAM" id="SSF46689">
    <property type="entry name" value="Homeodomain-like"/>
    <property type="match status" value="1"/>
</dbReference>
<dbReference type="PRINTS" id="PR00032">
    <property type="entry name" value="HTHARAC"/>
</dbReference>
<feature type="region of interest" description="Disordered" evidence="4">
    <location>
        <begin position="1"/>
        <end position="30"/>
    </location>
</feature>
<sequence>MPLEERHHVDSLNDPAMNTGDTKPRRRTRTVPDRNVAVLVETDDLWGRSVVKRITELGSQHRWRFLLAPRDNQHRLRLPRRWNGQGVIASIRDRSLATHLKASGLPVVDVSAMLPLEKWFTRVSTDDRIRAQMAVDHLADRGYRSFAVYAPPIGRYAPQRALEFERLVRKRNWPCERFLSSRGRTGWGEELVGIERWLKSLPDQTAVFAADPHPARQLAEVCQYAGIEVPDRLAILSGDDDDLLCQLAEPNLSAVQLDCGEIGRQAVARLNQMMRTGRIPKRERRVSPVQVMVRQSTNRFSVSDGMVSEALQIMSRVGQQPLTVDEVANQLLVSRRTLELRFRSATGRSPAEAMRAFRLEQAKHWVLQSGLSLTEIAMRLGFPSSAGFSQQFRSQFGDTPSAFRKRFRRE</sequence>
<dbReference type="PANTHER" id="PTHR30146">
    <property type="entry name" value="LACI-RELATED TRANSCRIPTIONAL REPRESSOR"/>
    <property type="match status" value="1"/>
</dbReference>
<dbReference type="InterPro" id="IPR018062">
    <property type="entry name" value="HTH_AraC-typ_CS"/>
</dbReference>
<dbReference type="Pfam" id="PF13377">
    <property type="entry name" value="Peripla_BP_3"/>
    <property type="match status" value="1"/>
</dbReference>
<dbReference type="InterPro" id="IPR018060">
    <property type="entry name" value="HTH_AraC"/>
</dbReference>
<evidence type="ECO:0000256" key="2">
    <source>
        <dbReference type="ARBA" id="ARBA00023125"/>
    </source>
</evidence>
<dbReference type="PROSITE" id="PS00041">
    <property type="entry name" value="HTH_ARAC_FAMILY_1"/>
    <property type="match status" value="1"/>
</dbReference>
<dbReference type="PANTHER" id="PTHR30146:SF24">
    <property type="entry name" value="XYLOSE OPERON REGULATORY PROTEIN"/>
    <property type="match status" value="1"/>
</dbReference>
<dbReference type="Gene3D" id="3.40.50.2300">
    <property type="match status" value="2"/>
</dbReference>
<keyword evidence="3" id="KW-0804">Transcription</keyword>
<dbReference type="InterPro" id="IPR046335">
    <property type="entry name" value="LacI/GalR-like_sensor"/>
</dbReference>
<dbReference type="Pfam" id="PF12833">
    <property type="entry name" value="HTH_18"/>
    <property type="match status" value="1"/>
</dbReference>
<organism evidence="6 7">
    <name type="scientific">Rhodopirellula halodulae</name>
    <dbReference type="NCBI Taxonomy" id="2894198"/>
    <lineage>
        <taxon>Bacteria</taxon>
        <taxon>Pseudomonadati</taxon>
        <taxon>Planctomycetota</taxon>
        <taxon>Planctomycetia</taxon>
        <taxon>Pirellulales</taxon>
        <taxon>Pirellulaceae</taxon>
        <taxon>Rhodopirellula</taxon>
    </lineage>
</organism>
<dbReference type="RefSeq" id="WP_230274944.1">
    <property type="nucleotide sequence ID" value="NZ_JAJKFW010000025.1"/>
</dbReference>
<dbReference type="Gene3D" id="1.10.10.60">
    <property type="entry name" value="Homeodomain-like"/>
    <property type="match status" value="1"/>
</dbReference>
<keyword evidence="2" id="KW-0238">DNA-binding</keyword>
<dbReference type="InterPro" id="IPR020449">
    <property type="entry name" value="Tscrpt_reg_AraC-type_HTH"/>
</dbReference>
<feature type="compositionally biased region" description="Basic and acidic residues" evidence="4">
    <location>
        <begin position="1"/>
        <end position="11"/>
    </location>
</feature>
<evidence type="ECO:0000256" key="1">
    <source>
        <dbReference type="ARBA" id="ARBA00023015"/>
    </source>
</evidence>
<feature type="domain" description="HTH araC/xylS-type" evidence="5">
    <location>
        <begin position="308"/>
        <end position="406"/>
    </location>
</feature>
<dbReference type="SMART" id="SM00342">
    <property type="entry name" value="HTH_ARAC"/>
    <property type="match status" value="1"/>
</dbReference>
<gene>
    <name evidence="6" type="ORF">LOC71_16750</name>
</gene>
<name>A0ABS8NK84_9BACT</name>